<protein>
    <submittedName>
        <fullName evidence="1">Uncharacterized protein</fullName>
    </submittedName>
</protein>
<comment type="caution">
    <text evidence="1">The sequence shown here is derived from an EMBL/GenBank/DDBJ whole genome shotgun (WGS) entry which is preliminary data.</text>
</comment>
<organism evidence="1 2">
    <name type="scientific">Zarea fungicola</name>
    <dbReference type="NCBI Taxonomy" id="93591"/>
    <lineage>
        <taxon>Eukaryota</taxon>
        <taxon>Fungi</taxon>
        <taxon>Dikarya</taxon>
        <taxon>Ascomycota</taxon>
        <taxon>Pezizomycotina</taxon>
        <taxon>Sordariomycetes</taxon>
        <taxon>Hypocreomycetidae</taxon>
        <taxon>Hypocreales</taxon>
        <taxon>Cordycipitaceae</taxon>
        <taxon>Zarea</taxon>
    </lineage>
</organism>
<dbReference type="EMBL" id="JANJQO010000253">
    <property type="protein sequence ID" value="KAJ2979770.1"/>
    <property type="molecule type" value="Genomic_DNA"/>
</dbReference>
<evidence type="ECO:0000313" key="2">
    <source>
        <dbReference type="Proteomes" id="UP001143910"/>
    </source>
</evidence>
<sequence>MVSNKTLVYKQLPNGLPVPGRDLIVENRTADIETPPKGGLVLEVLQASYDPYLRAKMRDPNLVSYSPAFQSGSPIVNTTVAKVLKSDNLDFSEGDIVRANTAIAEYVILEDPSSASASKISNPHNLDLGLFLGPLGLSGLTAWSSLYKIGKPKRGETIFVSSAAGSVGQIVGQIAKHEGLVVIGSVGSDEKVDFIINELGFDYGFNYKKEKPGDALKRLVPHGLDIYYENVGGEHLEAALDQMNNGGRIVLCGMISGLNLPPTERPAIRNLGLAVGKQLTLQGFLVSNPEFGSAYFQEHLEKLSAWLADGTFKSKLHYTEGIEKAAEGLVGMFEGKNFGKALLRIK</sequence>
<evidence type="ECO:0000313" key="1">
    <source>
        <dbReference type="EMBL" id="KAJ2979770.1"/>
    </source>
</evidence>
<gene>
    <name evidence="1" type="ORF">NQ176_g3050</name>
</gene>
<accession>A0ACC1NKH0</accession>
<dbReference type="Proteomes" id="UP001143910">
    <property type="component" value="Unassembled WGS sequence"/>
</dbReference>
<proteinExistence type="predicted"/>
<name>A0ACC1NKH0_9HYPO</name>
<keyword evidence="2" id="KW-1185">Reference proteome</keyword>
<reference evidence="1" key="1">
    <citation type="submission" date="2022-08" db="EMBL/GenBank/DDBJ databases">
        <title>Genome Sequence of Lecanicillium fungicola.</title>
        <authorList>
            <person name="Buettner E."/>
        </authorList>
    </citation>
    <scope>NUCLEOTIDE SEQUENCE</scope>
    <source>
        <strain evidence="1">Babe33</strain>
    </source>
</reference>